<dbReference type="InterPro" id="IPR017853">
    <property type="entry name" value="GH"/>
</dbReference>
<comment type="similarity">
    <text evidence="2 10">Belongs to the glycosyl hydrolase 3 family.</text>
</comment>
<dbReference type="GO" id="GO:0008422">
    <property type="term" value="F:beta-glucosidase activity"/>
    <property type="evidence" value="ECO:0007669"/>
    <property type="project" value="UniProtKB-EC"/>
</dbReference>
<evidence type="ECO:0000256" key="8">
    <source>
        <dbReference type="ARBA" id="ARBA00032194"/>
    </source>
</evidence>
<evidence type="ECO:0000313" key="13">
    <source>
        <dbReference type="Proteomes" id="UP000275281"/>
    </source>
</evidence>
<dbReference type="InterPro" id="IPR013783">
    <property type="entry name" value="Ig-like_fold"/>
</dbReference>
<dbReference type="OrthoDB" id="9781691at2"/>
<dbReference type="Pfam" id="PF14310">
    <property type="entry name" value="Fn3-like"/>
    <property type="match status" value="1"/>
</dbReference>
<dbReference type="PROSITE" id="PS00775">
    <property type="entry name" value="GLYCOSYL_HYDROL_F3"/>
    <property type="match status" value="1"/>
</dbReference>
<keyword evidence="13" id="KW-1185">Reference proteome</keyword>
<dbReference type="InterPro" id="IPR036962">
    <property type="entry name" value="Glyco_hydro_3_N_sf"/>
</dbReference>
<dbReference type="PANTHER" id="PTHR30620:SF16">
    <property type="entry name" value="LYSOSOMAL BETA GLUCOSIDASE"/>
    <property type="match status" value="1"/>
</dbReference>
<keyword evidence="4" id="KW-0732">Signal</keyword>
<dbReference type="AlphaFoldDB" id="A0A3N5Z4T2"/>
<gene>
    <name evidence="12" type="primary">bglX</name>
    <name evidence="12" type="ORF">DRW07_17615</name>
</gene>
<evidence type="ECO:0000256" key="2">
    <source>
        <dbReference type="ARBA" id="ARBA00005336"/>
    </source>
</evidence>
<dbReference type="PANTHER" id="PTHR30620">
    <property type="entry name" value="PERIPLASMIC BETA-GLUCOSIDASE-RELATED"/>
    <property type="match status" value="1"/>
</dbReference>
<dbReference type="InterPro" id="IPR036881">
    <property type="entry name" value="Glyco_hydro_3_C_sf"/>
</dbReference>
<evidence type="ECO:0000259" key="11">
    <source>
        <dbReference type="SMART" id="SM01217"/>
    </source>
</evidence>
<organism evidence="12 13">
    <name type="scientific">Alteromonas sediminis</name>
    <dbReference type="NCBI Taxonomy" id="2259342"/>
    <lineage>
        <taxon>Bacteria</taxon>
        <taxon>Pseudomonadati</taxon>
        <taxon>Pseudomonadota</taxon>
        <taxon>Gammaproteobacteria</taxon>
        <taxon>Alteromonadales</taxon>
        <taxon>Alteromonadaceae</taxon>
        <taxon>Alteromonas/Salinimonas group</taxon>
        <taxon>Alteromonas</taxon>
    </lineage>
</organism>
<dbReference type="InterPro" id="IPR051915">
    <property type="entry name" value="Cellulose_Degrad_GH3"/>
</dbReference>
<evidence type="ECO:0000313" key="12">
    <source>
        <dbReference type="EMBL" id="RPJ65164.1"/>
    </source>
</evidence>
<feature type="domain" description="Fibronectin type III-like" evidence="11">
    <location>
        <begin position="653"/>
        <end position="722"/>
    </location>
</feature>
<protein>
    <recommendedName>
        <fullName evidence="3">beta-glucosidase</fullName>
        <ecNumber evidence="3">3.2.1.21</ecNumber>
    </recommendedName>
    <alternativeName>
        <fullName evidence="9">Beta-D-glucoside glucohydrolase</fullName>
    </alternativeName>
    <alternativeName>
        <fullName evidence="7">Cellobiase</fullName>
    </alternativeName>
    <alternativeName>
        <fullName evidence="8">Gentiobiase</fullName>
    </alternativeName>
</protein>
<keyword evidence="5 10" id="KW-0378">Hydrolase</keyword>
<dbReference type="SMART" id="SM01217">
    <property type="entry name" value="Fn3_like"/>
    <property type="match status" value="1"/>
</dbReference>
<reference evidence="12 13" key="1">
    <citation type="submission" date="2018-11" db="EMBL/GenBank/DDBJ databases">
        <authorList>
            <person name="Ye M.-Q."/>
            <person name="Du Z.-J."/>
        </authorList>
    </citation>
    <scope>NUCLEOTIDE SEQUENCE [LARGE SCALE GENOMIC DNA]</scope>
    <source>
        <strain evidence="12 13">U0105</strain>
    </source>
</reference>
<dbReference type="Pfam" id="PF01915">
    <property type="entry name" value="Glyco_hydro_3_C"/>
    <property type="match status" value="1"/>
</dbReference>
<dbReference type="NCBIfam" id="NF011678">
    <property type="entry name" value="PRK15098.1"/>
    <property type="match status" value="1"/>
</dbReference>
<dbReference type="Pfam" id="PF00933">
    <property type="entry name" value="Glyco_hydro_3"/>
    <property type="match status" value="1"/>
</dbReference>
<evidence type="ECO:0000256" key="10">
    <source>
        <dbReference type="RuleBase" id="RU361161"/>
    </source>
</evidence>
<proteinExistence type="inferred from homology"/>
<evidence type="ECO:0000256" key="5">
    <source>
        <dbReference type="ARBA" id="ARBA00022801"/>
    </source>
</evidence>
<evidence type="ECO:0000256" key="1">
    <source>
        <dbReference type="ARBA" id="ARBA00000448"/>
    </source>
</evidence>
<accession>A0A3N5Z4T2</accession>
<evidence type="ECO:0000256" key="3">
    <source>
        <dbReference type="ARBA" id="ARBA00012744"/>
    </source>
</evidence>
<dbReference type="Gene3D" id="3.20.20.300">
    <property type="entry name" value="Glycoside hydrolase, family 3, N-terminal domain"/>
    <property type="match status" value="1"/>
</dbReference>
<dbReference type="Gene3D" id="3.40.50.1700">
    <property type="entry name" value="Glycoside hydrolase family 3 C-terminal domain"/>
    <property type="match status" value="1"/>
</dbReference>
<evidence type="ECO:0000256" key="7">
    <source>
        <dbReference type="ARBA" id="ARBA00031448"/>
    </source>
</evidence>
<evidence type="ECO:0000256" key="9">
    <source>
        <dbReference type="ARBA" id="ARBA00032594"/>
    </source>
</evidence>
<evidence type="ECO:0000256" key="4">
    <source>
        <dbReference type="ARBA" id="ARBA00022729"/>
    </source>
</evidence>
<keyword evidence="6 10" id="KW-0326">Glycosidase</keyword>
<dbReference type="SUPFAM" id="SSF51445">
    <property type="entry name" value="(Trans)glycosidases"/>
    <property type="match status" value="1"/>
</dbReference>
<dbReference type="PRINTS" id="PR00133">
    <property type="entry name" value="GLHYDRLASE3"/>
</dbReference>
<dbReference type="FunFam" id="2.60.40.10:FF:000495">
    <property type="entry name" value="Periplasmic beta-glucosidase"/>
    <property type="match status" value="1"/>
</dbReference>
<dbReference type="EMBL" id="RPOK01000006">
    <property type="protein sequence ID" value="RPJ65164.1"/>
    <property type="molecule type" value="Genomic_DNA"/>
</dbReference>
<dbReference type="InterPro" id="IPR002772">
    <property type="entry name" value="Glyco_hydro_3_C"/>
</dbReference>
<dbReference type="InterPro" id="IPR001764">
    <property type="entry name" value="Glyco_hydro_3_N"/>
</dbReference>
<dbReference type="SUPFAM" id="SSF52279">
    <property type="entry name" value="Beta-D-glucan exohydrolase, C-terminal domain"/>
    <property type="match status" value="1"/>
</dbReference>
<comment type="caution">
    <text evidence="12">The sequence shown here is derived from an EMBL/GenBank/DDBJ whole genome shotgun (WGS) entry which is preliminary data.</text>
</comment>
<dbReference type="GO" id="GO:0009251">
    <property type="term" value="P:glucan catabolic process"/>
    <property type="evidence" value="ECO:0007669"/>
    <property type="project" value="TreeGrafter"/>
</dbReference>
<dbReference type="Gene3D" id="2.60.40.10">
    <property type="entry name" value="Immunoglobulins"/>
    <property type="match status" value="1"/>
</dbReference>
<comment type="catalytic activity">
    <reaction evidence="1">
        <text>Hydrolysis of terminal, non-reducing beta-D-glucosyl residues with release of beta-D-glucose.</text>
        <dbReference type="EC" id="3.2.1.21"/>
    </reaction>
</comment>
<dbReference type="InterPro" id="IPR019800">
    <property type="entry name" value="Glyco_hydro_3_AS"/>
</dbReference>
<name>A0A3N5Z4T2_9ALTE</name>
<dbReference type="EC" id="3.2.1.21" evidence="3"/>
<evidence type="ECO:0000256" key="6">
    <source>
        <dbReference type="ARBA" id="ARBA00023295"/>
    </source>
</evidence>
<dbReference type="Proteomes" id="UP000275281">
    <property type="component" value="Unassembled WGS sequence"/>
</dbReference>
<sequence length="734" mass="80111">MPPKLECIMNEFETKALALLKDMTLEEKIGQMNQVSGSVGYIPEHLSTAIRAGRVGSVINEVDPDINAELQRIAKEETRLGIPLLIGRDVIHGFRTIFPIPLGQAATWCKDTIAQSARIAAIEANTVGVNWTFSPMIDIARDPRWGRIAESFGEDPYLCATLSVAMVEGYQSESLSNPTALAACAKHFAGYGASESGRDYNTTNIPENELRNVYLPPFHALSDAQVATFMTSFSDLNGIPASGNTWLTKTLLRDEWGFKGFVVSDWESIKGLTIHGLAEDKRHAAKLAATAQVDMEMVSECYLAYLGDLVENNEVPLATLDTMVSRILTLKFEMGLFDSPRASQPLPQTLPQAHLLAAKNAALKSCVLLKNQDKQLPLRPHNLNNIAVIGPLADDGFEQMGTWVFDGCAEDSVTVLSAIKARVGDDCHVSYQKAMANSRSQALLNEAEILQTAKDADVIVAVLGEEAILSGEAHCRTNIDLPGAQHALINVMSSSGKPVVAVIMAGRPLTLEPVLDKLDAVLYAWHPGTMGGPAIAELLFGVHSPSGKLPVSFPRVVGQIPLYYAQKQTGRPADEESFIHQDDIPERAGQTSLGMTATHLDCHFSALFPFGFGLSYADFHYSDIALSSGEVSKDAPLTVSVTLTNMSDIKADEIVQLYIRDRVGSVTRPVKELKGFQRVTMKPNESRSIHFLITVDDLRFYDINQAFNYEQGDFEVWVGSHSHSGLHGTFKLVE</sequence>
<dbReference type="InterPro" id="IPR026891">
    <property type="entry name" value="Fn3-like"/>
</dbReference>